<dbReference type="NCBIfam" id="NF040521">
    <property type="entry name" value="C45_proenzyme"/>
    <property type="match status" value="1"/>
</dbReference>
<protein>
    <submittedName>
        <fullName evidence="2">Peptidase C</fullName>
    </submittedName>
</protein>
<dbReference type="EMBL" id="JXTB01000362">
    <property type="protein sequence ID" value="PON43850.1"/>
    <property type="molecule type" value="Genomic_DNA"/>
</dbReference>
<evidence type="ECO:0000313" key="3">
    <source>
        <dbReference type="Proteomes" id="UP000237105"/>
    </source>
</evidence>
<dbReference type="PANTHER" id="PTHR34180:SF1">
    <property type="entry name" value="BETA-ALANYL-DOPAMINE_CARCININE HYDROLASE"/>
    <property type="match status" value="1"/>
</dbReference>
<dbReference type="PANTHER" id="PTHR34180">
    <property type="entry name" value="PEPTIDASE C45"/>
    <property type="match status" value="1"/>
</dbReference>
<dbReference type="Proteomes" id="UP000237105">
    <property type="component" value="Unassembled WGS sequence"/>
</dbReference>
<dbReference type="AlphaFoldDB" id="A0A2P5B4W9"/>
<evidence type="ECO:0000313" key="2">
    <source>
        <dbReference type="EMBL" id="PON43850.1"/>
    </source>
</evidence>
<dbReference type="InterPro" id="IPR005079">
    <property type="entry name" value="Peptidase_C45_hydrolase"/>
</dbReference>
<organism evidence="2 3">
    <name type="scientific">Parasponia andersonii</name>
    <name type="common">Sponia andersonii</name>
    <dbReference type="NCBI Taxonomy" id="3476"/>
    <lineage>
        <taxon>Eukaryota</taxon>
        <taxon>Viridiplantae</taxon>
        <taxon>Streptophyta</taxon>
        <taxon>Embryophyta</taxon>
        <taxon>Tracheophyta</taxon>
        <taxon>Spermatophyta</taxon>
        <taxon>Magnoliopsida</taxon>
        <taxon>eudicotyledons</taxon>
        <taxon>Gunneridae</taxon>
        <taxon>Pentapetalae</taxon>
        <taxon>rosids</taxon>
        <taxon>fabids</taxon>
        <taxon>Rosales</taxon>
        <taxon>Cannabaceae</taxon>
        <taxon>Parasponia</taxon>
    </lineage>
</organism>
<dbReference type="OrthoDB" id="189997at2759"/>
<dbReference type="STRING" id="3476.A0A2P5B4W9"/>
<dbReference type="Pfam" id="PF03417">
    <property type="entry name" value="AAT"/>
    <property type="match status" value="1"/>
</dbReference>
<keyword evidence="3" id="KW-1185">Reference proteome</keyword>
<dbReference type="InterPro" id="IPR047794">
    <property type="entry name" value="C45_proenzyme-like"/>
</dbReference>
<dbReference type="InterPro" id="IPR047801">
    <property type="entry name" value="Peptidase_C45"/>
</dbReference>
<dbReference type="Gene3D" id="3.60.60.10">
    <property type="entry name" value="Penicillin V Acylase, Chain A"/>
    <property type="match status" value="1"/>
</dbReference>
<gene>
    <name evidence="2" type="ORF">PanWU01x14_270590</name>
</gene>
<sequence length="374" mass="40966">MGSLIMGGGKALEMLEVGPCKDGYQVGFLIGRRFADQIRSRLGSDLILQNQLRPFAQSPQSQPLLQALSSNNQKRFPRYWDELVGMAEGSGVAALDIILVNFRKEILPFLPKTELCSSPSPTVDDTSEDDCSDVLVVSDSMAVAAHNEDANVALVGHTYLIKGALSNGLSFIAYTYAGELPSCAFGINSHGLAFTLNSVPPSEKEIVAGGIGRNFISRDLLEATSIDNALSKIRSSEFSVGHSYNLIETRTRRIVNVETASRNRISVYEVGETPYFHANMYLHLQVPQVQDENSISRQRKAAVLPKSTREDFLAVLGDSEDPKYPIYMTGPTLYTLCTAVIDLDQQTLSIIQGNPQKGEVSHIFDMSSKDLKLL</sequence>
<evidence type="ECO:0000259" key="1">
    <source>
        <dbReference type="Pfam" id="PF03417"/>
    </source>
</evidence>
<comment type="caution">
    <text evidence="2">The sequence shown here is derived from an EMBL/GenBank/DDBJ whole genome shotgun (WGS) entry which is preliminary data.</text>
</comment>
<accession>A0A2P5B4W9</accession>
<name>A0A2P5B4W9_PARAD</name>
<reference evidence="3" key="1">
    <citation type="submission" date="2016-06" db="EMBL/GenBank/DDBJ databases">
        <title>Parallel loss of symbiosis genes in relatives of nitrogen-fixing non-legume Parasponia.</title>
        <authorList>
            <person name="Van Velzen R."/>
            <person name="Holmer R."/>
            <person name="Bu F."/>
            <person name="Rutten L."/>
            <person name="Van Zeijl A."/>
            <person name="Liu W."/>
            <person name="Santuari L."/>
            <person name="Cao Q."/>
            <person name="Sharma T."/>
            <person name="Shen D."/>
            <person name="Roswanjaya Y."/>
            <person name="Wardhani T."/>
            <person name="Kalhor M.S."/>
            <person name="Jansen J."/>
            <person name="Van den Hoogen J."/>
            <person name="Gungor B."/>
            <person name="Hartog M."/>
            <person name="Hontelez J."/>
            <person name="Verver J."/>
            <person name="Yang W.-C."/>
            <person name="Schijlen E."/>
            <person name="Repin R."/>
            <person name="Schilthuizen M."/>
            <person name="Schranz E."/>
            <person name="Heidstra R."/>
            <person name="Miyata K."/>
            <person name="Fedorova E."/>
            <person name="Kohlen W."/>
            <person name="Bisseling T."/>
            <person name="Smit S."/>
            <person name="Geurts R."/>
        </authorList>
    </citation>
    <scope>NUCLEOTIDE SEQUENCE [LARGE SCALE GENOMIC DNA]</scope>
    <source>
        <strain evidence="3">cv. WU1-14</strain>
    </source>
</reference>
<proteinExistence type="predicted"/>
<feature type="domain" description="Peptidase C45 hydrolase" evidence="1">
    <location>
        <begin position="141"/>
        <end position="356"/>
    </location>
</feature>